<evidence type="ECO:0000313" key="2">
    <source>
        <dbReference type="EMBL" id="AGE11259.1"/>
    </source>
</evidence>
<dbReference type="EMBL" id="JQ996150">
    <property type="protein sequence ID" value="AGE11259.1"/>
    <property type="molecule type" value="Genomic_DNA"/>
</dbReference>
<reference evidence="2" key="1">
    <citation type="journal article" date="2013" name="Antimicrob. Agents Chemother.">
        <title>Complete Sequence of the IncT-Type Plasmid pT-OXA-181 Carrying the blaOXA-181 Carbapenemase Gene from Citrobacter freundii.</title>
        <authorList>
            <person name="Villa L."/>
            <person name="Carattoli A."/>
            <person name="Nordmann P."/>
            <person name="Carta C."/>
            <person name="Poirel L."/>
        </authorList>
    </citation>
    <scope>NUCLEOTIDE SEQUENCE</scope>
    <source>
        <strain evidence="2">CFSTE</strain>
        <plasmid evidence="2">pT-OXA-181</plasmid>
    </source>
</reference>
<name>L7Z866_CITFR</name>
<organism evidence="2">
    <name type="scientific">Citrobacter freundii</name>
    <dbReference type="NCBI Taxonomy" id="546"/>
    <lineage>
        <taxon>Bacteria</taxon>
        <taxon>Pseudomonadati</taxon>
        <taxon>Pseudomonadota</taxon>
        <taxon>Gammaproteobacteria</taxon>
        <taxon>Enterobacterales</taxon>
        <taxon>Enterobacteriaceae</taxon>
        <taxon>Citrobacter</taxon>
        <taxon>Citrobacter freundii complex</taxon>
    </lineage>
</organism>
<proteinExistence type="predicted"/>
<sequence>MVLLNDKLRGKKMSALTPLQALDVMIDWLNVNVDQGTDIIFDNDEDNSDSAAVLPPLQVLRKAFKPGEGEAKSKSESDTQNDFEKRNTNAGFLHRYVSDDYKGEAHIVECASCLAVYPSYESYEGNQVSDEYGIHCPHCHAKDPDVCTNVGLAWNVQQKRINNLEAQLQFLRETYGLQHNFNQD</sequence>
<feature type="region of interest" description="Disordered" evidence="1">
    <location>
        <begin position="65"/>
        <end position="84"/>
    </location>
</feature>
<geneLocation type="plasmid" evidence="2">
    <name>pT-OXA-181</name>
</geneLocation>
<evidence type="ECO:0008006" key="3">
    <source>
        <dbReference type="Google" id="ProtNLM"/>
    </source>
</evidence>
<accession>L7Z866</accession>
<evidence type="ECO:0000256" key="1">
    <source>
        <dbReference type="SAM" id="MobiDB-lite"/>
    </source>
</evidence>
<keyword evidence="2" id="KW-0614">Plasmid</keyword>
<protein>
    <recommendedName>
        <fullName evidence="3">DUF957 domain-containing protein</fullName>
    </recommendedName>
</protein>
<dbReference type="AlphaFoldDB" id="L7Z866"/>
<dbReference type="AntiFam" id="ANF00264">
    <property type="entry name" value="Spurious protein deried frameshifted phage protein"/>
</dbReference>